<evidence type="ECO:0000313" key="6">
    <source>
        <dbReference type="EMBL" id="KAK6974450.1"/>
    </source>
</evidence>
<dbReference type="EMBL" id="JAWWNJ010000184">
    <property type="protein sequence ID" value="KAK6974450.1"/>
    <property type="molecule type" value="Genomic_DNA"/>
</dbReference>
<evidence type="ECO:0000313" key="7">
    <source>
        <dbReference type="Proteomes" id="UP001362999"/>
    </source>
</evidence>
<evidence type="ECO:0000256" key="4">
    <source>
        <dbReference type="ARBA" id="ARBA00022833"/>
    </source>
</evidence>
<evidence type="ECO:0000256" key="5">
    <source>
        <dbReference type="ARBA" id="ARBA00023242"/>
    </source>
</evidence>
<comment type="caution">
    <text evidence="6">The sequence shown here is derived from an EMBL/GenBank/DDBJ whole genome shotgun (WGS) entry which is preliminary data.</text>
</comment>
<evidence type="ECO:0000256" key="1">
    <source>
        <dbReference type="ARBA" id="ARBA00004123"/>
    </source>
</evidence>
<dbReference type="GO" id="GO:0008270">
    <property type="term" value="F:zinc ion binding"/>
    <property type="evidence" value="ECO:0007669"/>
    <property type="project" value="UniProtKB-KW"/>
</dbReference>
<dbReference type="PANTHER" id="PTHR46481">
    <property type="entry name" value="ZINC FINGER BED DOMAIN-CONTAINING PROTEIN 4"/>
    <property type="match status" value="1"/>
</dbReference>
<dbReference type="SUPFAM" id="SSF53098">
    <property type="entry name" value="Ribonuclease H-like"/>
    <property type="match status" value="1"/>
</dbReference>
<protein>
    <submittedName>
        <fullName evidence="6">Uncharacterized protein</fullName>
    </submittedName>
</protein>
<dbReference type="Proteomes" id="UP001362999">
    <property type="component" value="Unassembled WGS sequence"/>
</dbReference>
<dbReference type="InterPro" id="IPR012337">
    <property type="entry name" value="RNaseH-like_sf"/>
</dbReference>
<evidence type="ECO:0000256" key="2">
    <source>
        <dbReference type="ARBA" id="ARBA00022723"/>
    </source>
</evidence>
<dbReference type="GO" id="GO:0005634">
    <property type="term" value="C:nucleus"/>
    <property type="evidence" value="ECO:0007669"/>
    <property type="project" value="UniProtKB-SubCell"/>
</dbReference>
<keyword evidence="4" id="KW-0862">Zinc</keyword>
<accession>A0AAV9Z837</accession>
<dbReference type="PANTHER" id="PTHR46481:SF10">
    <property type="entry name" value="ZINC FINGER BED DOMAIN-CONTAINING PROTEIN 39"/>
    <property type="match status" value="1"/>
</dbReference>
<proteinExistence type="predicted"/>
<keyword evidence="3" id="KW-0863">Zinc-finger</keyword>
<keyword evidence="2" id="KW-0479">Metal-binding</keyword>
<comment type="subcellular location">
    <subcellularLocation>
        <location evidence="1">Nucleus</location>
    </subcellularLocation>
</comment>
<name>A0AAV9Z837_9AGAR</name>
<gene>
    <name evidence="6" type="ORF">R3P38DRAFT_2584241</name>
</gene>
<sequence>IRTVAKKTINSSTLLLPAWKEVVKNCGLSAKNLPRDVRTRWNSTYDMIVVALQYRRAIREFTSDESNGLQQFMLTSLEWTVLEDLRYILGSFKDATLFFSRDSATLTTVILAMDKLDAMLATAVIEIPAGDRAFSVPIAAALLKAKHTLNRY</sequence>
<feature type="non-terminal residue" evidence="6">
    <location>
        <position position="1"/>
    </location>
</feature>
<dbReference type="InterPro" id="IPR052035">
    <property type="entry name" value="ZnF_BED_domain_contain"/>
</dbReference>
<keyword evidence="7" id="KW-1185">Reference proteome</keyword>
<keyword evidence="5" id="KW-0539">Nucleus</keyword>
<reference evidence="6 7" key="1">
    <citation type="journal article" date="2024" name="J Genomics">
        <title>Draft genome sequencing and assembly of Favolaschia claudopus CIRM-BRFM 2984 isolated from oak limbs.</title>
        <authorList>
            <person name="Navarro D."/>
            <person name="Drula E."/>
            <person name="Chaduli D."/>
            <person name="Cazenave R."/>
            <person name="Ahrendt S."/>
            <person name="Wang J."/>
            <person name="Lipzen A."/>
            <person name="Daum C."/>
            <person name="Barry K."/>
            <person name="Grigoriev I.V."/>
            <person name="Favel A."/>
            <person name="Rosso M.N."/>
            <person name="Martin F."/>
        </authorList>
    </citation>
    <scope>NUCLEOTIDE SEQUENCE [LARGE SCALE GENOMIC DNA]</scope>
    <source>
        <strain evidence="6 7">CIRM-BRFM 2984</strain>
    </source>
</reference>
<evidence type="ECO:0000256" key="3">
    <source>
        <dbReference type="ARBA" id="ARBA00022771"/>
    </source>
</evidence>
<organism evidence="6 7">
    <name type="scientific">Favolaschia claudopus</name>
    <dbReference type="NCBI Taxonomy" id="2862362"/>
    <lineage>
        <taxon>Eukaryota</taxon>
        <taxon>Fungi</taxon>
        <taxon>Dikarya</taxon>
        <taxon>Basidiomycota</taxon>
        <taxon>Agaricomycotina</taxon>
        <taxon>Agaricomycetes</taxon>
        <taxon>Agaricomycetidae</taxon>
        <taxon>Agaricales</taxon>
        <taxon>Marasmiineae</taxon>
        <taxon>Mycenaceae</taxon>
        <taxon>Favolaschia</taxon>
    </lineage>
</organism>
<dbReference type="AlphaFoldDB" id="A0AAV9Z837"/>